<dbReference type="EMBL" id="DF145095">
    <property type="protein sequence ID" value="GAA57836.1"/>
    <property type="molecule type" value="Genomic_DNA"/>
</dbReference>
<name>G7YY07_CLOSI</name>
<reference evidence="1" key="1">
    <citation type="journal article" date="2011" name="Genome Biol.">
        <title>The draft genome of the carcinogenic human liver fluke Clonorchis sinensis.</title>
        <authorList>
            <person name="Wang X."/>
            <person name="Chen W."/>
            <person name="Huang Y."/>
            <person name="Sun J."/>
            <person name="Men J."/>
            <person name="Liu H."/>
            <person name="Luo F."/>
            <person name="Guo L."/>
            <person name="Lv X."/>
            <person name="Deng C."/>
            <person name="Zhou C."/>
            <person name="Fan Y."/>
            <person name="Li X."/>
            <person name="Huang L."/>
            <person name="Hu Y."/>
            <person name="Liang C."/>
            <person name="Hu X."/>
            <person name="Xu J."/>
            <person name="Yu X."/>
        </authorList>
    </citation>
    <scope>NUCLEOTIDE SEQUENCE [LARGE SCALE GENOMIC DNA]</scope>
    <source>
        <strain evidence="1">Henan</strain>
    </source>
</reference>
<evidence type="ECO:0000313" key="1">
    <source>
        <dbReference type="EMBL" id="GAA57836.1"/>
    </source>
</evidence>
<keyword evidence="2" id="KW-1185">Reference proteome</keyword>
<proteinExistence type="predicted"/>
<dbReference type="AlphaFoldDB" id="G7YY07"/>
<accession>G7YY07</accession>
<gene>
    <name evidence="1" type="ORF">CLF_113256</name>
</gene>
<dbReference type="Proteomes" id="UP000008909">
    <property type="component" value="Unassembled WGS sequence"/>
</dbReference>
<protein>
    <submittedName>
        <fullName evidence="1">Uncharacterized protein</fullName>
    </submittedName>
</protein>
<reference key="2">
    <citation type="submission" date="2011-10" db="EMBL/GenBank/DDBJ databases">
        <title>The genome and transcriptome sequence of Clonorchis sinensis provide insights into the carcinogenic liver fluke.</title>
        <authorList>
            <person name="Wang X."/>
            <person name="Huang Y."/>
            <person name="Chen W."/>
            <person name="Liu H."/>
            <person name="Guo L."/>
            <person name="Chen Y."/>
            <person name="Luo F."/>
            <person name="Zhou W."/>
            <person name="Sun J."/>
            <person name="Mao Q."/>
            <person name="Liang P."/>
            <person name="Zhou C."/>
            <person name="Tian Y."/>
            <person name="Men J."/>
            <person name="Lv X."/>
            <person name="Huang L."/>
            <person name="Zhou J."/>
            <person name="Hu Y."/>
            <person name="Li R."/>
            <person name="Zhang F."/>
            <person name="Lei H."/>
            <person name="Li X."/>
            <person name="Hu X."/>
            <person name="Liang C."/>
            <person name="Xu J."/>
            <person name="Wu Z."/>
            <person name="Yu X."/>
        </authorList>
    </citation>
    <scope>NUCLEOTIDE SEQUENCE</scope>
    <source>
        <strain>Henan</strain>
    </source>
</reference>
<sequence length="156" mass="17778">RPSAAEAQMGCRLRLDMKCTDIEERLPQVYADDKLHRFQEQRKSLGNVVPTNSPAPFPTRPHRLQLPMASIEQRLPLLKCRSGLRSCTCELLLFSEKLVDPEYANDIILIFEGEGYAQALLNRLTIFISSFGVHLAHSKCSFVLYNVQSLNIRFTI</sequence>
<evidence type="ECO:0000313" key="2">
    <source>
        <dbReference type="Proteomes" id="UP000008909"/>
    </source>
</evidence>
<organism evidence="1 2">
    <name type="scientific">Clonorchis sinensis</name>
    <name type="common">Chinese liver fluke</name>
    <dbReference type="NCBI Taxonomy" id="79923"/>
    <lineage>
        <taxon>Eukaryota</taxon>
        <taxon>Metazoa</taxon>
        <taxon>Spiralia</taxon>
        <taxon>Lophotrochozoa</taxon>
        <taxon>Platyhelminthes</taxon>
        <taxon>Trematoda</taxon>
        <taxon>Digenea</taxon>
        <taxon>Opisthorchiida</taxon>
        <taxon>Opisthorchiata</taxon>
        <taxon>Opisthorchiidae</taxon>
        <taxon>Clonorchis</taxon>
    </lineage>
</organism>
<feature type="non-terminal residue" evidence="1">
    <location>
        <position position="1"/>
    </location>
</feature>